<organism evidence="2 3">
    <name type="scientific">Sinomonas atrocyanea</name>
    <dbReference type="NCBI Taxonomy" id="37927"/>
    <lineage>
        <taxon>Bacteria</taxon>
        <taxon>Bacillati</taxon>
        <taxon>Actinomycetota</taxon>
        <taxon>Actinomycetes</taxon>
        <taxon>Micrococcales</taxon>
        <taxon>Micrococcaceae</taxon>
        <taxon>Sinomonas</taxon>
    </lineage>
</organism>
<gene>
    <name evidence="2" type="ORF">SA2016_1251</name>
</gene>
<protein>
    <submittedName>
        <fullName evidence="2">Uncharacterized protein</fullName>
    </submittedName>
</protein>
<evidence type="ECO:0000313" key="2">
    <source>
        <dbReference type="EMBL" id="AMM31932.1"/>
    </source>
</evidence>
<dbReference type="EMBL" id="CP014518">
    <property type="protein sequence ID" value="AMM31932.1"/>
    <property type="molecule type" value="Genomic_DNA"/>
</dbReference>
<dbReference type="RefSeq" id="WP_066496632.1">
    <property type="nucleotide sequence ID" value="NZ_BJMO01000065.1"/>
</dbReference>
<reference evidence="2 3" key="1">
    <citation type="submission" date="2016-02" db="EMBL/GenBank/DDBJ databases">
        <title>Complete genome of Sinomonas atrocyanea KCTC 3377.</title>
        <authorList>
            <person name="Kim K.M."/>
        </authorList>
    </citation>
    <scope>NUCLEOTIDE SEQUENCE [LARGE SCALE GENOMIC DNA]</scope>
    <source>
        <strain evidence="2 3">KCTC 3377</strain>
    </source>
</reference>
<evidence type="ECO:0000313" key="3">
    <source>
        <dbReference type="Proteomes" id="UP000070134"/>
    </source>
</evidence>
<accession>A0A127A2Q7</accession>
<feature type="region of interest" description="Disordered" evidence="1">
    <location>
        <begin position="1"/>
        <end position="27"/>
    </location>
</feature>
<keyword evidence="3" id="KW-1185">Reference proteome</keyword>
<dbReference type="Pfam" id="PF22507">
    <property type="entry name" value="DUF6994"/>
    <property type="match status" value="1"/>
</dbReference>
<sequence length="274" mass="31128">MRVFDTSFDYKTDKPAKSRPDADNDSPQLRVDHELLWTKKLNSGVLFAPTAPSARRNGYLIYTDASGERHWYGSDAITNSYTGWLTPNSLAGAVASLSPAQRSRYLNPPYTIGSAMIWPVKSQEPYTINKARRSIGDRMDLTLECIRRHYAGEGESPLTAVLNAYADFLGLFNGFEEFVDFFHLQDLVTPDYSKIQFYLPFESFEHPRTPVTATEYVTYREATLEFVARRGRRMAEWVVKNHPEIEVRHQPPSWTDGGGLPLAVVRSHAQPLPH</sequence>
<dbReference type="PATRIC" id="fig|37927.3.peg.1296"/>
<name>A0A127A2Q7_9MICC</name>
<dbReference type="AlphaFoldDB" id="A0A127A2Q7"/>
<feature type="compositionally biased region" description="Basic and acidic residues" evidence="1">
    <location>
        <begin position="8"/>
        <end position="22"/>
    </location>
</feature>
<evidence type="ECO:0000256" key="1">
    <source>
        <dbReference type="SAM" id="MobiDB-lite"/>
    </source>
</evidence>
<dbReference type="KEGG" id="satk:SA2016_1251"/>
<dbReference type="Proteomes" id="UP000070134">
    <property type="component" value="Chromosome"/>
</dbReference>
<dbReference type="InterPro" id="IPR054263">
    <property type="entry name" value="DUF6994"/>
</dbReference>
<proteinExistence type="predicted"/>